<gene>
    <name evidence="2" type="ORF">CYMTET_52551</name>
</gene>
<accession>A0AAE0ER83</accession>
<organism evidence="2 3">
    <name type="scientific">Cymbomonas tetramitiformis</name>
    <dbReference type="NCBI Taxonomy" id="36881"/>
    <lineage>
        <taxon>Eukaryota</taxon>
        <taxon>Viridiplantae</taxon>
        <taxon>Chlorophyta</taxon>
        <taxon>Pyramimonadophyceae</taxon>
        <taxon>Pyramimonadales</taxon>
        <taxon>Pyramimonadaceae</taxon>
        <taxon>Cymbomonas</taxon>
    </lineage>
</organism>
<dbReference type="AlphaFoldDB" id="A0AAE0ER83"/>
<evidence type="ECO:0000313" key="2">
    <source>
        <dbReference type="EMBL" id="KAK3237369.1"/>
    </source>
</evidence>
<evidence type="ECO:0000256" key="1">
    <source>
        <dbReference type="SAM" id="MobiDB-lite"/>
    </source>
</evidence>
<protein>
    <submittedName>
        <fullName evidence="2">Uncharacterized protein</fullName>
    </submittedName>
</protein>
<proteinExistence type="predicted"/>
<sequence length="324" mass="33853">CQEIAMRLHSSFFHRGVGGLASGARLAALGTDSIMSEETRESSRGPQEDTAPRSRQVLVTCQAVPASCSTRRGVPEVILEADGEMVALLPLTSAIAPDGTEGVVLCSKDRAPLVATIPSPSAPHDMTPPTFAAQETSWRPRTRLTAPTCAAVVSVRSASSERFVPDSMAPPGGPARHATERLVTQQLLSLLLQPEGSRVSAGTPLAASGAYIFQGDTDGAVHAFPLCPPPPELHSRGYLGIGGAPWLVFDIGQPVLAVLLASRNGEPAADTLIVVGHQGRLVVASQSTAEGSASELQLEDYALRSPVHSACLKVIPLLQDILDT</sequence>
<name>A0AAE0ER83_9CHLO</name>
<evidence type="ECO:0000313" key="3">
    <source>
        <dbReference type="Proteomes" id="UP001190700"/>
    </source>
</evidence>
<feature type="region of interest" description="Disordered" evidence="1">
    <location>
        <begin position="33"/>
        <end position="54"/>
    </location>
</feature>
<reference evidence="2 3" key="1">
    <citation type="journal article" date="2015" name="Genome Biol. Evol.">
        <title>Comparative Genomics of a Bacterivorous Green Alga Reveals Evolutionary Causalities and Consequences of Phago-Mixotrophic Mode of Nutrition.</title>
        <authorList>
            <person name="Burns J.A."/>
            <person name="Paasch A."/>
            <person name="Narechania A."/>
            <person name="Kim E."/>
        </authorList>
    </citation>
    <scope>NUCLEOTIDE SEQUENCE [LARGE SCALE GENOMIC DNA]</scope>
    <source>
        <strain evidence="2 3">PLY_AMNH</strain>
    </source>
</reference>
<feature type="non-terminal residue" evidence="2">
    <location>
        <position position="1"/>
    </location>
</feature>
<comment type="caution">
    <text evidence="2">The sequence shown here is derived from an EMBL/GenBank/DDBJ whole genome shotgun (WGS) entry which is preliminary data.</text>
</comment>
<keyword evidence="3" id="KW-1185">Reference proteome</keyword>
<dbReference type="Proteomes" id="UP001190700">
    <property type="component" value="Unassembled WGS sequence"/>
</dbReference>
<dbReference type="EMBL" id="LGRX02034621">
    <property type="protein sequence ID" value="KAK3237369.1"/>
    <property type="molecule type" value="Genomic_DNA"/>
</dbReference>
<feature type="compositionally biased region" description="Basic and acidic residues" evidence="1">
    <location>
        <begin position="37"/>
        <end position="52"/>
    </location>
</feature>